<gene>
    <name evidence="2" type="ORF">ENK37_08100</name>
</gene>
<evidence type="ECO:0000259" key="1">
    <source>
        <dbReference type="Pfam" id="PF18096"/>
    </source>
</evidence>
<dbReference type="AlphaFoldDB" id="A0A7C4Z5U6"/>
<dbReference type="Pfam" id="PF09445">
    <property type="entry name" value="Methyltransf_15"/>
    <property type="match status" value="1"/>
</dbReference>
<accession>A0A7C4Z5U6</accession>
<proteinExistence type="predicted"/>
<dbReference type="CDD" id="cd02440">
    <property type="entry name" value="AdoMet_MTases"/>
    <property type="match status" value="1"/>
</dbReference>
<dbReference type="Gene3D" id="3.40.50.150">
    <property type="entry name" value="Vaccinia Virus protein VP39"/>
    <property type="match status" value="1"/>
</dbReference>
<dbReference type="PANTHER" id="PTHR14741:SF32">
    <property type="entry name" value="TRIMETHYLGUANOSINE SYNTHASE"/>
    <property type="match status" value="1"/>
</dbReference>
<keyword evidence="2" id="KW-0808">Transferase</keyword>
<dbReference type="InterPro" id="IPR041497">
    <property type="entry name" value="Thump-like"/>
</dbReference>
<comment type="caution">
    <text evidence="2">The sequence shown here is derived from an EMBL/GenBank/DDBJ whole genome shotgun (WGS) entry which is preliminary data.</text>
</comment>
<protein>
    <submittedName>
        <fullName evidence="2">SAM-dependent methyltransferase</fullName>
    </submittedName>
</protein>
<dbReference type="Proteomes" id="UP000885759">
    <property type="component" value="Unassembled WGS sequence"/>
</dbReference>
<evidence type="ECO:0000313" key="2">
    <source>
        <dbReference type="EMBL" id="HGY09994.1"/>
    </source>
</evidence>
<dbReference type="EMBL" id="DRPZ01000208">
    <property type="protein sequence ID" value="HGY09994.1"/>
    <property type="molecule type" value="Genomic_DNA"/>
</dbReference>
<name>A0A7C4Z5U6_9DEIN</name>
<reference evidence="2" key="1">
    <citation type="journal article" date="2020" name="mSystems">
        <title>Genome- and Community-Level Interaction Insights into Carbon Utilization and Element Cycling Functions of Hydrothermarchaeota in Hydrothermal Sediment.</title>
        <authorList>
            <person name="Zhou Z."/>
            <person name="Liu Y."/>
            <person name="Xu W."/>
            <person name="Pan J."/>
            <person name="Luo Z.H."/>
            <person name="Li M."/>
        </authorList>
    </citation>
    <scope>NUCLEOTIDE SEQUENCE [LARGE SCALE GENOMIC DNA]</scope>
    <source>
        <strain evidence="2">HyVt-570</strain>
    </source>
</reference>
<dbReference type="GO" id="GO:0008168">
    <property type="term" value="F:methyltransferase activity"/>
    <property type="evidence" value="ECO:0007669"/>
    <property type="project" value="UniProtKB-KW"/>
</dbReference>
<feature type="domain" description="THUMP-like" evidence="1">
    <location>
        <begin position="314"/>
        <end position="389"/>
    </location>
</feature>
<dbReference type="SUPFAM" id="SSF53335">
    <property type="entry name" value="S-adenosyl-L-methionine-dependent methyltransferases"/>
    <property type="match status" value="1"/>
</dbReference>
<dbReference type="GO" id="GO:0036261">
    <property type="term" value="P:7-methylguanosine cap hypermethylation"/>
    <property type="evidence" value="ECO:0007669"/>
    <property type="project" value="InterPro"/>
</dbReference>
<dbReference type="Pfam" id="PF18096">
    <property type="entry name" value="Thump_like"/>
    <property type="match status" value="1"/>
</dbReference>
<organism evidence="2">
    <name type="scientific">Oceanithermus profundus</name>
    <dbReference type="NCBI Taxonomy" id="187137"/>
    <lineage>
        <taxon>Bacteria</taxon>
        <taxon>Thermotogati</taxon>
        <taxon>Deinococcota</taxon>
        <taxon>Deinococci</taxon>
        <taxon>Thermales</taxon>
        <taxon>Thermaceae</taxon>
        <taxon>Oceanithermus</taxon>
    </lineage>
</organism>
<sequence length="390" mass="41681">MRRLTPEAVRFLAGPAARAELAALAGEPLYPLAALAALRKRWGEGEAAWLYDQAVLRRRARGKFPEADALLFEAEALEQASAWPVARWRAEQVFGPYERVADLGAGIGGDALALAAAGKRVLAVERDPVRAAILEHNVAALGLAGRVEVVRGDLRGIALDVEAAFADPARRREGRRSVRLQAMDPSFAELAGLAGRVPAVAVKLAPALDKAELPPEAGLGFVSLDGELKEALAGLGELAWAEPWAAVLPAGARLHGPEADPLPTGEPLRYLYEPDPAVIRAGLVRRLGRELEAAQLDPEVAYLTAEVLRSTPLARAWEVLEHGPFRQKTVAAWLAAHGAGGVEVKRRRSPVEPAVLEKKLRAALVSGGPVLTLFLTRIAGRPWAVLGRRP</sequence>
<keyword evidence="2" id="KW-0489">Methyltransferase</keyword>
<dbReference type="PANTHER" id="PTHR14741">
    <property type="entry name" value="S-ADENOSYLMETHIONINE-DEPENDENT METHYLTRANSFERASE RELATED"/>
    <property type="match status" value="1"/>
</dbReference>
<dbReference type="InterPro" id="IPR019012">
    <property type="entry name" value="RNA_cap_Gua-N2-MeTrfase"/>
</dbReference>
<dbReference type="InterPro" id="IPR029063">
    <property type="entry name" value="SAM-dependent_MTases_sf"/>
</dbReference>